<dbReference type="Proteomes" id="UP000033070">
    <property type="component" value="Chromosome"/>
</dbReference>
<sequence length="115" mass="12760">MLKYYISIGVLSLVAIAIVALGICQDNACKNYLGGIKFGGPVDPLAKYQEVLKDPRFAKANITEIGGRVHETGHCDRYRRAIDSLTLGSDHETVEQKVEAILIYQEADERMCTEE</sequence>
<dbReference type="STRING" id="1188319.OYT1_01480"/>
<proteinExistence type="predicted"/>
<dbReference type="AlphaFoldDB" id="A0A2Z6GEX0"/>
<dbReference type="KEGG" id="fam:OYT1_ch2384"/>
<keyword evidence="2" id="KW-1185">Reference proteome</keyword>
<evidence type="ECO:0000313" key="1">
    <source>
        <dbReference type="EMBL" id="BBE51899.1"/>
    </source>
</evidence>
<evidence type="ECO:0000313" key="2">
    <source>
        <dbReference type="Proteomes" id="UP000033070"/>
    </source>
</evidence>
<dbReference type="EMBL" id="AP018738">
    <property type="protein sequence ID" value="BBE51899.1"/>
    <property type="molecule type" value="Genomic_DNA"/>
</dbReference>
<accession>A0A2Z6GEX0</accession>
<protein>
    <submittedName>
        <fullName evidence="1">Uncharacterized protein</fullName>
    </submittedName>
</protein>
<organism evidence="1 2">
    <name type="scientific">Ferriphaselus amnicola</name>
    <dbReference type="NCBI Taxonomy" id="1188319"/>
    <lineage>
        <taxon>Bacteria</taxon>
        <taxon>Pseudomonadati</taxon>
        <taxon>Pseudomonadota</taxon>
        <taxon>Betaproteobacteria</taxon>
        <taxon>Nitrosomonadales</taxon>
        <taxon>Gallionellaceae</taxon>
        <taxon>Ferriphaselus</taxon>
    </lineage>
</organism>
<reference evidence="1 2" key="1">
    <citation type="submission" date="2018-06" db="EMBL/GenBank/DDBJ databases">
        <title>OYT1 Genome Sequencing.</title>
        <authorList>
            <person name="Kato S."/>
            <person name="Itoh T."/>
            <person name="Ohkuma M."/>
        </authorList>
    </citation>
    <scope>NUCLEOTIDE SEQUENCE [LARGE SCALE GENOMIC DNA]</scope>
    <source>
        <strain evidence="1 2">OYT1</strain>
    </source>
</reference>
<name>A0A2Z6GEX0_9PROT</name>
<dbReference type="RefSeq" id="WP_062626660.1">
    <property type="nucleotide sequence ID" value="NZ_AP018738.1"/>
</dbReference>
<gene>
    <name evidence="1" type="ORF">OYT1_ch2384</name>
</gene>
<dbReference type="OrthoDB" id="9849831at2"/>